<evidence type="ECO:0000256" key="1">
    <source>
        <dbReference type="HAMAP-Rule" id="MF_00652"/>
    </source>
</evidence>
<dbReference type="HOGENOM" id="CLU_061989_1_0_9"/>
<dbReference type="EMBL" id="ABAX03000014">
    <property type="protein sequence ID" value="EDR97222.1"/>
    <property type="molecule type" value="Genomic_DNA"/>
</dbReference>
<comment type="similarity">
    <text evidence="1">Belongs to the UPF0246 family.</text>
</comment>
<accession>B0MFB7</accession>
<dbReference type="Proteomes" id="UP000004935">
    <property type="component" value="Unassembled WGS sequence"/>
</dbReference>
<dbReference type="GO" id="GO:0033194">
    <property type="term" value="P:response to hydroperoxide"/>
    <property type="evidence" value="ECO:0007669"/>
    <property type="project" value="TreeGrafter"/>
</dbReference>
<dbReference type="HAMAP" id="MF_00652">
    <property type="entry name" value="UPF0246"/>
    <property type="match status" value="1"/>
</dbReference>
<dbReference type="eggNOG" id="COG3022">
    <property type="taxonomic scope" value="Bacteria"/>
</dbReference>
<sequence length="259" mass="30107">MKPIITQGSTMIAIISPAKNMKVRKEKQRRLTHPVFSEKTGQIYEELKKLKPWEIESLMKVNEKIALQAFLDIQNFENGDGSAALMTYDGLVFQNVGAGDFTGWDMKYAQRHVRILSGLYGVLKPLDAIHPYRLEMGCKVKTAGQGLYQFWGDAIYKELYKEQDLILNLASEEYAKTVRKYLDGPDRFVDVEFLTMRNGKLRTIVAWAKMARGQMIRHIVKNRIDRPEDIKEFDWDGYEFEPSLSSESKYVFIRRETKF</sequence>
<evidence type="ECO:0000313" key="2">
    <source>
        <dbReference type="EMBL" id="EDR97222.1"/>
    </source>
</evidence>
<dbReference type="GO" id="GO:0005829">
    <property type="term" value="C:cytosol"/>
    <property type="evidence" value="ECO:0007669"/>
    <property type="project" value="TreeGrafter"/>
</dbReference>
<gene>
    <name evidence="2" type="ORF">ANACAC_02452</name>
</gene>
<proteinExistence type="inferred from homology"/>
<dbReference type="AlphaFoldDB" id="B0MFB7"/>
<name>B0MFB7_ANACD</name>
<reference evidence="2" key="2">
    <citation type="submission" date="2013-11" db="EMBL/GenBank/DDBJ databases">
        <title>Draft genome sequence of Anaerostipes caccae (DSM 14662).</title>
        <authorList>
            <person name="Sudarsanam P."/>
            <person name="Ley R."/>
            <person name="Guruge J."/>
            <person name="Turnbaugh P.J."/>
            <person name="Mahowald M."/>
            <person name="Liep D."/>
            <person name="Gordon J."/>
        </authorList>
    </citation>
    <scope>NUCLEOTIDE SEQUENCE</scope>
    <source>
        <strain evidence="2">DSM 14662</strain>
    </source>
</reference>
<organism evidence="2 3">
    <name type="scientific">Anaerostipes caccae (strain DSM 14662 / CCUG 47493 / JCM 13470 / NCIMB 13811 / L1-92)</name>
    <dbReference type="NCBI Taxonomy" id="411490"/>
    <lineage>
        <taxon>Bacteria</taxon>
        <taxon>Bacillati</taxon>
        <taxon>Bacillota</taxon>
        <taxon>Clostridia</taxon>
        <taxon>Lachnospirales</taxon>
        <taxon>Lachnospiraceae</taxon>
        <taxon>Anaerostipes</taxon>
    </lineage>
</organism>
<comment type="caution">
    <text evidence="2">The sequence shown here is derived from an EMBL/GenBank/DDBJ whole genome shotgun (WGS) entry which is preliminary data.</text>
</comment>
<dbReference type="Pfam" id="PF03883">
    <property type="entry name" value="H2O2_YaaD"/>
    <property type="match status" value="1"/>
</dbReference>
<dbReference type="InterPro" id="IPR005583">
    <property type="entry name" value="YaaA"/>
</dbReference>
<protein>
    <recommendedName>
        <fullName evidence="1">UPF0246 protein ANACAC_02452</fullName>
    </recommendedName>
</protein>
<dbReference type="NCBIfam" id="NF002543">
    <property type="entry name" value="PRK02101.1-4"/>
    <property type="match status" value="1"/>
</dbReference>
<evidence type="ECO:0000313" key="3">
    <source>
        <dbReference type="Proteomes" id="UP000004935"/>
    </source>
</evidence>
<dbReference type="PANTHER" id="PTHR30283">
    <property type="entry name" value="PEROXIDE STRESS RESPONSE PROTEIN YAAA"/>
    <property type="match status" value="1"/>
</dbReference>
<dbReference type="PANTHER" id="PTHR30283:SF4">
    <property type="entry name" value="PEROXIDE STRESS RESISTANCE PROTEIN YAAA"/>
    <property type="match status" value="1"/>
</dbReference>
<keyword evidence="3" id="KW-1185">Reference proteome</keyword>
<reference evidence="2" key="1">
    <citation type="submission" date="2007-11" db="EMBL/GenBank/DDBJ databases">
        <authorList>
            <person name="Fulton L."/>
            <person name="Clifton S."/>
            <person name="Fulton B."/>
            <person name="Xu J."/>
            <person name="Minx P."/>
            <person name="Pepin K.H."/>
            <person name="Johnson M."/>
            <person name="Thiruvilangam P."/>
            <person name="Bhonagiri V."/>
            <person name="Nash W.E."/>
            <person name="Mardis E.R."/>
            <person name="Wilson R.K."/>
        </authorList>
    </citation>
    <scope>NUCLEOTIDE SEQUENCE [LARGE SCALE GENOMIC DNA]</scope>
    <source>
        <strain evidence="2">DSM 14662</strain>
    </source>
</reference>